<dbReference type="AlphaFoldDB" id="A0ABD0TP51"/>
<reference evidence="2 3" key="1">
    <citation type="submission" date="2024-06" db="EMBL/GenBank/DDBJ databases">
        <title>A chromosome-level genome assembly of beet webworm, Loxostege sticticalis.</title>
        <authorList>
            <person name="Zhang Y."/>
        </authorList>
    </citation>
    <scope>NUCLEOTIDE SEQUENCE [LARGE SCALE GENOMIC DNA]</scope>
    <source>
        <strain evidence="2">AQ028</strain>
        <tissue evidence="2">Male pupae</tissue>
    </source>
</reference>
<evidence type="ECO:0000256" key="1">
    <source>
        <dbReference type="SAM" id="SignalP"/>
    </source>
</evidence>
<protein>
    <submittedName>
        <fullName evidence="2">Uncharacterized protein</fullName>
    </submittedName>
</protein>
<organism evidence="2 3">
    <name type="scientific">Loxostege sticticalis</name>
    <name type="common">Beet webworm moth</name>
    <dbReference type="NCBI Taxonomy" id="481309"/>
    <lineage>
        <taxon>Eukaryota</taxon>
        <taxon>Metazoa</taxon>
        <taxon>Ecdysozoa</taxon>
        <taxon>Arthropoda</taxon>
        <taxon>Hexapoda</taxon>
        <taxon>Insecta</taxon>
        <taxon>Pterygota</taxon>
        <taxon>Neoptera</taxon>
        <taxon>Endopterygota</taxon>
        <taxon>Lepidoptera</taxon>
        <taxon>Glossata</taxon>
        <taxon>Ditrysia</taxon>
        <taxon>Pyraloidea</taxon>
        <taxon>Crambidae</taxon>
        <taxon>Pyraustinae</taxon>
        <taxon>Loxostege</taxon>
    </lineage>
</organism>
<dbReference type="Proteomes" id="UP001549921">
    <property type="component" value="Unassembled WGS sequence"/>
</dbReference>
<feature type="signal peptide" evidence="1">
    <location>
        <begin position="1"/>
        <end position="18"/>
    </location>
</feature>
<dbReference type="InterPro" id="IPR036866">
    <property type="entry name" value="RibonucZ/Hydroxyglut_hydro"/>
</dbReference>
<evidence type="ECO:0000313" key="2">
    <source>
        <dbReference type="EMBL" id="KAL0851017.1"/>
    </source>
</evidence>
<keyword evidence="1" id="KW-0732">Signal</keyword>
<accession>A0ABD0TP51</accession>
<gene>
    <name evidence="2" type="ORF">ABMA28_006909</name>
</gene>
<sequence length="153" mass="18594">MECLPILCFFVLVNPVFGWQFFTNFRDLTMSGTGLEAKHIHSEYVYGDCRRKDLVFYTHVHIDHMQILGKLIIRGWIEALRIPTCIFLRAMSYEYDLFRSTAYNFQICVPRITYCHSRKRWKYFYYEWYIPMDMVGGMDWDIYFYGPPNLTWQ</sequence>
<dbReference type="EMBL" id="JBEDNZ010000002">
    <property type="protein sequence ID" value="KAL0851017.1"/>
    <property type="molecule type" value="Genomic_DNA"/>
</dbReference>
<dbReference type="SUPFAM" id="SSF56281">
    <property type="entry name" value="Metallo-hydrolase/oxidoreductase"/>
    <property type="match status" value="1"/>
</dbReference>
<evidence type="ECO:0000313" key="3">
    <source>
        <dbReference type="Proteomes" id="UP001549921"/>
    </source>
</evidence>
<proteinExistence type="predicted"/>
<name>A0ABD0TP51_LOXSC</name>
<comment type="caution">
    <text evidence="2">The sequence shown here is derived from an EMBL/GenBank/DDBJ whole genome shotgun (WGS) entry which is preliminary data.</text>
</comment>
<feature type="chain" id="PRO_5044873145" evidence="1">
    <location>
        <begin position="19"/>
        <end position="153"/>
    </location>
</feature>